<proteinExistence type="predicted"/>
<evidence type="ECO:0000313" key="2">
    <source>
        <dbReference type="EMBL" id="RVX45213.1"/>
    </source>
</evidence>
<comment type="caution">
    <text evidence="2">The sequence shown here is derived from an EMBL/GenBank/DDBJ whole genome shotgun (WGS) entry which is preliminary data.</text>
</comment>
<dbReference type="EMBL" id="SAUN01000001">
    <property type="protein sequence ID" value="RVX45213.1"/>
    <property type="molecule type" value="Genomic_DNA"/>
</dbReference>
<sequence length="327" mass="35002">MSRFADPAAPGRLRRLALTAVPPLLLLIVPMVLVGLYGGRLPDRAYVDSWAADPQYAPTWDGWLSGQRFSLLLFEAALVLPFLRYWRVPQAQRIMVALSFLVGASLSVSAALWLTMLVGASGPLARPAWHLPVEIGATAAAAVLGYLAAGPMPSPPEATATPPADAPTMTLGPHQRVLFVTSAWSRHRLLVAVALGAVTALTVSNGSSAWQGTALLALWTIFEAVQARTSLQIDGSGITVRASWLPVLRRTVPYSLVRFAEARSEAPPGRYKVDDSEAGWGVVSGKGPVLALSLSDDRWFVYSTREAETAAALVNGWLSRQRQGETA</sequence>
<reference evidence="2 3" key="1">
    <citation type="submission" date="2019-01" db="EMBL/GenBank/DDBJ databases">
        <title>Sequencing the genomes of 1000 actinobacteria strains.</title>
        <authorList>
            <person name="Klenk H.-P."/>
        </authorList>
    </citation>
    <scope>NUCLEOTIDE SEQUENCE [LARGE SCALE GENOMIC DNA]</scope>
    <source>
        <strain evidence="2 3">DSM 43925</strain>
    </source>
</reference>
<feature type="transmembrane region" description="Helical" evidence="1">
    <location>
        <begin position="16"/>
        <end position="37"/>
    </location>
</feature>
<evidence type="ECO:0000313" key="3">
    <source>
        <dbReference type="Proteomes" id="UP000284824"/>
    </source>
</evidence>
<dbReference type="RefSeq" id="WP_127936862.1">
    <property type="nucleotide sequence ID" value="NZ_SAUN01000001.1"/>
</dbReference>
<keyword evidence="1" id="KW-0472">Membrane</keyword>
<feature type="transmembrane region" description="Helical" evidence="1">
    <location>
        <begin position="128"/>
        <end position="149"/>
    </location>
</feature>
<organism evidence="2 3">
    <name type="scientific">Nonomuraea polychroma</name>
    <dbReference type="NCBI Taxonomy" id="46176"/>
    <lineage>
        <taxon>Bacteria</taxon>
        <taxon>Bacillati</taxon>
        <taxon>Actinomycetota</taxon>
        <taxon>Actinomycetes</taxon>
        <taxon>Streptosporangiales</taxon>
        <taxon>Streptosporangiaceae</taxon>
        <taxon>Nonomuraea</taxon>
    </lineage>
</organism>
<accession>A0A438MHI9</accession>
<feature type="transmembrane region" description="Helical" evidence="1">
    <location>
        <begin position="69"/>
        <end position="87"/>
    </location>
</feature>
<keyword evidence="3" id="KW-1185">Reference proteome</keyword>
<protein>
    <submittedName>
        <fullName evidence="2">Uncharacterized protein</fullName>
    </submittedName>
</protein>
<dbReference type="AlphaFoldDB" id="A0A438MHI9"/>
<gene>
    <name evidence="2" type="ORF">EDD27_8000</name>
</gene>
<evidence type="ECO:0000256" key="1">
    <source>
        <dbReference type="SAM" id="Phobius"/>
    </source>
</evidence>
<dbReference type="Proteomes" id="UP000284824">
    <property type="component" value="Unassembled WGS sequence"/>
</dbReference>
<name>A0A438MHI9_9ACTN</name>
<keyword evidence="1" id="KW-0812">Transmembrane</keyword>
<dbReference type="OrthoDB" id="3672169at2"/>
<feature type="transmembrane region" description="Helical" evidence="1">
    <location>
        <begin position="94"/>
        <end position="116"/>
    </location>
</feature>
<keyword evidence="1" id="KW-1133">Transmembrane helix</keyword>